<dbReference type="RefSeq" id="XP_007774451.1">
    <property type="nucleotide sequence ID" value="XM_007776261.1"/>
</dbReference>
<name>A0A5M3M860_CONPW</name>
<comment type="caution">
    <text evidence="1">The sequence shown here is derived from an EMBL/GenBank/DDBJ whole genome shotgun (WGS) entry which is preliminary data.</text>
</comment>
<reference evidence="2" key="1">
    <citation type="journal article" date="2012" name="Science">
        <title>The Paleozoic origin of enzymatic lignin decomposition reconstructed from 31 fungal genomes.</title>
        <authorList>
            <person name="Floudas D."/>
            <person name="Binder M."/>
            <person name="Riley R."/>
            <person name="Barry K."/>
            <person name="Blanchette R.A."/>
            <person name="Henrissat B."/>
            <person name="Martinez A.T."/>
            <person name="Otillar R."/>
            <person name="Spatafora J.W."/>
            <person name="Yadav J.S."/>
            <person name="Aerts A."/>
            <person name="Benoit I."/>
            <person name="Boyd A."/>
            <person name="Carlson A."/>
            <person name="Copeland A."/>
            <person name="Coutinho P.M."/>
            <person name="de Vries R.P."/>
            <person name="Ferreira P."/>
            <person name="Findley K."/>
            <person name="Foster B."/>
            <person name="Gaskell J."/>
            <person name="Glotzer D."/>
            <person name="Gorecki P."/>
            <person name="Heitman J."/>
            <person name="Hesse C."/>
            <person name="Hori C."/>
            <person name="Igarashi K."/>
            <person name="Jurgens J.A."/>
            <person name="Kallen N."/>
            <person name="Kersten P."/>
            <person name="Kohler A."/>
            <person name="Kuees U."/>
            <person name="Kumar T.K.A."/>
            <person name="Kuo A."/>
            <person name="LaButti K."/>
            <person name="Larrondo L.F."/>
            <person name="Lindquist E."/>
            <person name="Ling A."/>
            <person name="Lombard V."/>
            <person name="Lucas S."/>
            <person name="Lundell T."/>
            <person name="Martin R."/>
            <person name="McLaughlin D.J."/>
            <person name="Morgenstern I."/>
            <person name="Morin E."/>
            <person name="Murat C."/>
            <person name="Nagy L.G."/>
            <person name="Nolan M."/>
            <person name="Ohm R.A."/>
            <person name="Patyshakuliyeva A."/>
            <person name="Rokas A."/>
            <person name="Ruiz-Duenas F.J."/>
            <person name="Sabat G."/>
            <person name="Salamov A."/>
            <person name="Samejima M."/>
            <person name="Schmutz J."/>
            <person name="Slot J.C."/>
            <person name="St John F."/>
            <person name="Stenlid J."/>
            <person name="Sun H."/>
            <person name="Sun S."/>
            <person name="Syed K."/>
            <person name="Tsang A."/>
            <person name="Wiebenga A."/>
            <person name="Young D."/>
            <person name="Pisabarro A."/>
            <person name="Eastwood D.C."/>
            <person name="Martin F."/>
            <person name="Cullen D."/>
            <person name="Grigoriev I.V."/>
            <person name="Hibbett D.S."/>
        </authorList>
    </citation>
    <scope>NUCLEOTIDE SEQUENCE [LARGE SCALE GENOMIC DNA]</scope>
    <source>
        <strain evidence="2">RWD-64-598 SS2</strain>
    </source>
</reference>
<feature type="non-terminal residue" evidence="1">
    <location>
        <position position="61"/>
    </location>
</feature>
<dbReference type="OMA" id="CPNSFRA"/>
<dbReference type="GeneID" id="19206917"/>
<keyword evidence="2" id="KW-1185">Reference proteome</keyword>
<dbReference type="KEGG" id="cput:CONPUDRAFT_42406"/>
<sequence length="61" mass="7078">RRIGRLRWYPDDWRVFTTVVLRKSGKPDYSVPKAYRPIALVNTMAKLLSAVVTERTSSLLE</sequence>
<dbReference type="EMBL" id="JH711589">
    <property type="protein sequence ID" value="EIW75359.1"/>
    <property type="molecule type" value="Genomic_DNA"/>
</dbReference>
<accession>A0A5M3M860</accession>
<evidence type="ECO:0000313" key="1">
    <source>
        <dbReference type="EMBL" id="EIW75359.1"/>
    </source>
</evidence>
<feature type="non-terminal residue" evidence="1">
    <location>
        <position position="1"/>
    </location>
</feature>
<gene>
    <name evidence="1" type="ORF">CONPUDRAFT_42406</name>
</gene>
<protein>
    <recommendedName>
        <fullName evidence="3">Reverse transcriptase domain-containing protein</fullName>
    </recommendedName>
</protein>
<dbReference type="Proteomes" id="UP000053558">
    <property type="component" value="Unassembled WGS sequence"/>
</dbReference>
<dbReference type="OrthoDB" id="412006at2759"/>
<organism evidence="1 2">
    <name type="scientific">Coniophora puteana (strain RWD-64-598)</name>
    <name type="common">Brown rot fungus</name>
    <dbReference type="NCBI Taxonomy" id="741705"/>
    <lineage>
        <taxon>Eukaryota</taxon>
        <taxon>Fungi</taxon>
        <taxon>Dikarya</taxon>
        <taxon>Basidiomycota</taxon>
        <taxon>Agaricomycotina</taxon>
        <taxon>Agaricomycetes</taxon>
        <taxon>Agaricomycetidae</taxon>
        <taxon>Boletales</taxon>
        <taxon>Coniophorineae</taxon>
        <taxon>Coniophoraceae</taxon>
        <taxon>Coniophora</taxon>
    </lineage>
</organism>
<evidence type="ECO:0008006" key="3">
    <source>
        <dbReference type="Google" id="ProtNLM"/>
    </source>
</evidence>
<dbReference type="AlphaFoldDB" id="A0A5M3M860"/>
<proteinExistence type="predicted"/>
<evidence type="ECO:0000313" key="2">
    <source>
        <dbReference type="Proteomes" id="UP000053558"/>
    </source>
</evidence>